<dbReference type="PROSITE" id="PS51257">
    <property type="entry name" value="PROKAR_LIPOPROTEIN"/>
    <property type="match status" value="1"/>
</dbReference>
<feature type="region of interest" description="Disordered" evidence="1">
    <location>
        <begin position="31"/>
        <end position="65"/>
    </location>
</feature>
<dbReference type="Proteomes" id="UP001501508">
    <property type="component" value="Unassembled WGS sequence"/>
</dbReference>
<name>A0ABP8LQK0_9BACT</name>
<keyword evidence="4" id="KW-1185">Reference proteome</keyword>
<gene>
    <name evidence="3" type="ORF">GCM10023091_07040</name>
</gene>
<feature type="chain" id="PRO_5046415814" description="Lipoprotein" evidence="2">
    <location>
        <begin position="18"/>
        <end position="65"/>
    </location>
</feature>
<evidence type="ECO:0008006" key="5">
    <source>
        <dbReference type="Google" id="ProtNLM"/>
    </source>
</evidence>
<keyword evidence="2" id="KW-0732">Signal</keyword>
<feature type="signal peptide" evidence="2">
    <location>
        <begin position="1"/>
        <end position="17"/>
    </location>
</feature>
<organism evidence="3 4">
    <name type="scientific">Ravibacter arvi</name>
    <dbReference type="NCBI Taxonomy" id="2051041"/>
    <lineage>
        <taxon>Bacteria</taxon>
        <taxon>Pseudomonadati</taxon>
        <taxon>Bacteroidota</taxon>
        <taxon>Cytophagia</taxon>
        <taxon>Cytophagales</taxon>
        <taxon>Spirosomataceae</taxon>
        <taxon>Ravibacter</taxon>
    </lineage>
</organism>
<proteinExistence type="predicted"/>
<accession>A0ABP8LQK0</accession>
<reference evidence="4" key="1">
    <citation type="journal article" date="2019" name="Int. J. Syst. Evol. Microbiol.">
        <title>The Global Catalogue of Microorganisms (GCM) 10K type strain sequencing project: providing services to taxonomists for standard genome sequencing and annotation.</title>
        <authorList>
            <consortium name="The Broad Institute Genomics Platform"/>
            <consortium name="The Broad Institute Genome Sequencing Center for Infectious Disease"/>
            <person name="Wu L."/>
            <person name="Ma J."/>
        </authorList>
    </citation>
    <scope>NUCLEOTIDE SEQUENCE [LARGE SCALE GENOMIC DNA]</scope>
    <source>
        <strain evidence="4">JCM 31920</strain>
    </source>
</reference>
<dbReference type="EMBL" id="BAABEY010000005">
    <property type="protein sequence ID" value="GAA4433454.1"/>
    <property type="molecule type" value="Genomic_DNA"/>
</dbReference>
<protein>
    <recommendedName>
        <fullName evidence="5">Lipoprotein</fullName>
    </recommendedName>
</protein>
<evidence type="ECO:0000256" key="1">
    <source>
        <dbReference type="SAM" id="MobiDB-lite"/>
    </source>
</evidence>
<feature type="compositionally biased region" description="Low complexity" evidence="1">
    <location>
        <begin position="34"/>
        <end position="65"/>
    </location>
</feature>
<evidence type="ECO:0000256" key="2">
    <source>
        <dbReference type="SAM" id="SignalP"/>
    </source>
</evidence>
<comment type="caution">
    <text evidence="3">The sequence shown here is derived from an EMBL/GenBank/DDBJ whole genome shotgun (WGS) entry which is preliminary data.</text>
</comment>
<dbReference type="RefSeq" id="WP_345026665.1">
    <property type="nucleotide sequence ID" value="NZ_BAABEY010000005.1"/>
</dbReference>
<sequence length="65" mass="6568">MKKILAFAIAATMVSFAACTSKPSETEVVEETTETVVEPVAPEADTTATDTAAPADTTAAPAPAK</sequence>
<evidence type="ECO:0000313" key="4">
    <source>
        <dbReference type="Proteomes" id="UP001501508"/>
    </source>
</evidence>
<evidence type="ECO:0000313" key="3">
    <source>
        <dbReference type="EMBL" id="GAA4433454.1"/>
    </source>
</evidence>